<dbReference type="GO" id="GO:0009089">
    <property type="term" value="P:lysine biosynthetic process via diaminopimelate"/>
    <property type="evidence" value="ECO:0007669"/>
    <property type="project" value="InterPro"/>
</dbReference>
<proteinExistence type="inferred from homology"/>
<dbReference type="AlphaFoldDB" id="A0AAN9E4H1"/>
<accession>A0AAN9E4H1</accession>
<dbReference type="GO" id="GO:0005829">
    <property type="term" value="C:cytosol"/>
    <property type="evidence" value="ECO:0007669"/>
    <property type="project" value="TreeGrafter"/>
</dbReference>
<comment type="caution">
    <text evidence="3">The sequence shown here is derived from an EMBL/GenBank/DDBJ whole genome shotgun (WGS) entry which is preliminary data.</text>
</comment>
<evidence type="ECO:0000256" key="2">
    <source>
        <dbReference type="ARBA" id="ARBA00023235"/>
    </source>
</evidence>
<dbReference type="GO" id="GO:0008837">
    <property type="term" value="F:diaminopimelate epimerase activity"/>
    <property type="evidence" value="ECO:0007669"/>
    <property type="project" value="InterPro"/>
</dbReference>
<dbReference type="PANTHER" id="PTHR31689">
    <property type="entry name" value="DIAMINOPIMELATE EPIMERASE, CHLOROPLASTIC"/>
    <property type="match status" value="1"/>
</dbReference>
<evidence type="ECO:0000256" key="1">
    <source>
        <dbReference type="ARBA" id="ARBA00010219"/>
    </source>
</evidence>
<protein>
    <submittedName>
        <fullName evidence="3">Uncharacterized protein</fullName>
    </submittedName>
</protein>
<keyword evidence="2" id="KW-0413">Isomerase</keyword>
<dbReference type="Proteomes" id="UP001372338">
    <property type="component" value="Unassembled WGS sequence"/>
</dbReference>
<organism evidence="3 4">
    <name type="scientific">Crotalaria pallida</name>
    <name type="common">Smooth rattlebox</name>
    <name type="synonym">Crotalaria striata</name>
    <dbReference type="NCBI Taxonomy" id="3830"/>
    <lineage>
        <taxon>Eukaryota</taxon>
        <taxon>Viridiplantae</taxon>
        <taxon>Streptophyta</taxon>
        <taxon>Embryophyta</taxon>
        <taxon>Tracheophyta</taxon>
        <taxon>Spermatophyta</taxon>
        <taxon>Magnoliopsida</taxon>
        <taxon>eudicotyledons</taxon>
        <taxon>Gunneridae</taxon>
        <taxon>Pentapetalae</taxon>
        <taxon>rosids</taxon>
        <taxon>fabids</taxon>
        <taxon>Fabales</taxon>
        <taxon>Fabaceae</taxon>
        <taxon>Papilionoideae</taxon>
        <taxon>50 kb inversion clade</taxon>
        <taxon>genistoids sensu lato</taxon>
        <taxon>core genistoids</taxon>
        <taxon>Crotalarieae</taxon>
        <taxon>Crotalaria</taxon>
    </lineage>
</organism>
<reference evidence="3 4" key="1">
    <citation type="submission" date="2024-01" db="EMBL/GenBank/DDBJ databases">
        <title>The genomes of 5 underutilized Papilionoideae crops provide insights into root nodulation and disease resistanc.</title>
        <authorList>
            <person name="Yuan L."/>
        </authorList>
    </citation>
    <scope>NUCLEOTIDE SEQUENCE [LARGE SCALE GENOMIC DNA]</scope>
    <source>
        <strain evidence="3">ZHUSHIDOU_FW_LH</strain>
        <tissue evidence="3">Leaf</tissue>
    </source>
</reference>
<name>A0AAN9E4H1_CROPI</name>
<gene>
    <name evidence="3" type="ORF">RIF29_38304</name>
</gene>
<dbReference type="SUPFAM" id="SSF54506">
    <property type="entry name" value="Diaminopimelate epimerase-like"/>
    <property type="match status" value="1"/>
</dbReference>
<dbReference type="InterPro" id="IPR001653">
    <property type="entry name" value="DAP_epimerase_DapF"/>
</dbReference>
<dbReference type="Gene3D" id="3.10.310.10">
    <property type="entry name" value="Diaminopimelate Epimerase, Chain A, domain 1"/>
    <property type="match status" value="1"/>
</dbReference>
<sequence>MGCGKGEWGVDNRDFIEPKISPEKAIHICDRNFGVGPDGVIFVLPGFNGTNYTMRIFNSDGSEPEARNVEGAKQAIDNYEENNGYMAPCYEEEESSSGSKIKMKLKEIHKSATSFTALDKNYLIAFFTSQNGDEEDEEVELLTSSRWEFVAIITIHHYCQKIIIVKWNCSLFLSKDYSATLGARDQYGVE</sequence>
<keyword evidence="4" id="KW-1185">Reference proteome</keyword>
<dbReference type="EMBL" id="JAYWIO010000008">
    <property type="protein sequence ID" value="KAK7243505.1"/>
    <property type="molecule type" value="Genomic_DNA"/>
</dbReference>
<evidence type="ECO:0000313" key="4">
    <source>
        <dbReference type="Proteomes" id="UP001372338"/>
    </source>
</evidence>
<evidence type="ECO:0000313" key="3">
    <source>
        <dbReference type="EMBL" id="KAK7243505.1"/>
    </source>
</evidence>
<comment type="similarity">
    <text evidence="1">Belongs to the diaminopimelate epimerase family.</text>
</comment>
<dbReference type="PANTHER" id="PTHR31689:SF0">
    <property type="entry name" value="DIAMINOPIMELATE EPIMERASE"/>
    <property type="match status" value="1"/>
</dbReference>